<comment type="caution">
    <text evidence="1">The sequence shown here is derived from an EMBL/GenBank/DDBJ whole genome shotgun (WGS) entry which is preliminary data.</text>
</comment>
<reference evidence="1" key="1">
    <citation type="submission" date="2022-06" db="EMBL/GenBank/DDBJ databases">
        <authorList>
            <person name="Dietemann V."/>
            <person name="Ory F."/>
            <person name="Dainat B."/>
            <person name="Oberhansli S."/>
        </authorList>
    </citation>
    <scope>NUCLEOTIDE SEQUENCE</scope>
    <source>
        <strain evidence="1">Ena-SAMPLE-TAB-26-04-2022-14:26:32:270-5432</strain>
    </source>
</reference>
<dbReference type="RefSeq" id="WP_213428083.1">
    <property type="nucleotide sequence ID" value="NZ_AP031286.1"/>
</dbReference>
<sequence>MTPIPPVSAQAEAVRKLFLRHGFTGIQCSEQEVFVLGLVNEALDTARASHMFTVPAVKLANGALQVEAGLAGFSSNAPVPEAIQARAWTILSKLCAQLERKLSVPGVEPPASDAELLHAIAPCEAELRQVQAMTDRVLWG</sequence>
<dbReference type="EMBL" id="CALYLO010000001">
    <property type="protein sequence ID" value="CAH8243050.1"/>
    <property type="molecule type" value="Genomic_DNA"/>
</dbReference>
<dbReference type="Proteomes" id="UP001154322">
    <property type="component" value="Unassembled WGS sequence"/>
</dbReference>
<accession>A0ABM9FV70</accession>
<name>A0ABM9FV70_9BACL</name>
<gene>
    <name evidence="1" type="ORF">WJ0W_000259</name>
</gene>
<evidence type="ECO:0000313" key="1">
    <source>
        <dbReference type="EMBL" id="CAH8243050.1"/>
    </source>
</evidence>
<keyword evidence="2" id="KW-1185">Reference proteome</keyword>
<proteinExistence type="predicted"/>
<evidence type="ECO:0000313" key="2">
    <source>
        <dbReference type="Proteomes" id="UP001154322"/>
    </source>
</evidence>
<organism evidence="1 2">
    <name type="scientific">Paenibacillus melissococcoides</name>
    <dbReference type="NCBI Taxonomy" id="2912268"/>
    <lineage>
        <taxon>Bacteria</taxon>
        <taxon>Bacillati</taxon>
        <taxon>Bacillota</taxon>
        <taxon>Bacilli</taxon>
        <taxon>Bacillales</taxon>
        <taxon>Paenibacillaceae</taxon>
        <taxon>Paenibacillus</taxon>
    </lineage>
</organism>
<protein>
    <submittedName>
        <fullName evidence="1">Uncharacterized protein</fullName>
    </submittedName>
</protein>